<accession>A0AAJ7FMI2</accession>
<protein>
    <submittedName>
        <fullName evidence="2">Uncharacterized protein LOC107269594 isoform X1</fullName>
    </submittedName>
</protein>
<name>A0AAJ7FMI2_CEPCN</name>
<dbReference type="AlphaFoldDB" id="A0AAJ7FMI2"/>
<dbReference type="CTD" id="85457"/>
<evidence type="ECO:0000313" key="1">
    <source>
        <dbReference type="Proteomes" id="UP000694920"/>
    </source>
</evidence>
<keyword evidence="1" id="KW-1185">Reference proteome</keyword>
<reference evidence="2" key="1">
    <citation type="submission" date="2025-08" db="UniProtKB">
        <authorList>
            <consortium name="RefSeq"/>
        </authorList>
    </citation>
    <scope>IDENTIFICATION</scope>
</reference>
<proteinExistence type="predicted"/>
<dbReference type="KEGG" id="ccin:107269594"/>
<dbReference type="Proteomes" id="UP000694920">
    <property type="component" value="Unplaced"/>
</dbReference>
<sequence>MTQLPPLLVITAASTSNTRGSLPSVFLYIFHSLYRSRAFLVFIYFFSVEVSTNSHRWLYAFGFLLVYVCKVIGFDPHRLPLRTLVTILISQLQRNMAPTICLAEIPMPKIASNPYAHRRQKIHNSGVIKQQKLEIVQMLNVATDDLSLSSSESSLWKAGCPTNSCVPAIGSSSNTAAKVPVDLHEHWRNILIRREGLLNIVSRTMALVRRNHILQKRINALRMETRDFIRSVLGNPKNKSVQEDDSTTRIKKEMDLDCEKEVTQMKDSIVSSSSEDTCETFCFSPSSPDSTSSLENCVTSGSCVSMDVDSDSLDDPDAIDDSVL</sequence>
<organism evidence="1 2">
    <name type="scientific">Cephus cinctus</name>
    <name type="common">Wheat stem sawfly</name>
    <dbReference type="NCBI Taxonomy" id="211228"/>
    <lineage>
        <taxon>Eukaryota</taxon>
        <taxon>Metazoa</taxon>
        <taxon>Ecdysozoa</taxon>
        <taxon>Arthropoda</taxon>
        <taxon>Hexapoda</taxon>
        <taxon>Insecta</taxon>
        <taxon>Pterygota</taxon>
        <taxon>Neoptera</taxon>
        <taxon>Endopterygota</taxon>
        <taxon>Hymenoptera</taxon>
        <taxon>Cephoidea</taxon>
        <taxon>Cephidae</taxon>
        <taxon>Cephus</taxon>
    </lineage>
</organism>
<dbReference type="GeneID" id="107269594"/>
<gene>
    <name evidence="2" type="primary">LOC107269594</name>
</gene>
<evidence type="ECO:0000313" key="2">
    <source>
        <dbReference type="RefSeq" id="XP_015599124.1"/>
    </source>
</evidence>
<dbReference type="RefSeq" id="XP_015599124.1">
    <property type="nucleotide sequence ID" value="XM_015743638.2"/>
</dbReference>